<keyword evidence="1" id="KW-0472">Membrane</keyword>
<dbReference type="AlphaFoldDB" id="A0A1I7WX51"/>
<proteinExistence type="predicted"/>
<keyword evidence="2" id="KW-1185">Reference proteome</keyword>
<dbReference type="Gene3D" id="1.25.10.10">
    <property type="entry name" value="Leucine-rich Repeat Variant"/>
    <property type="match status" value="1"/>
</dbReference>
<sequence>MYVIPLLNFYFFHELFPLLECVSSVASAMGMAFLPYCEPVYSRFVKYFS</sequence>
<name>A0A1I7WX51_HETBA</name>
<evidence type="ECO:0000313" key="2">
    <source>
        <dbReference type="Proteomes" id="UP000095283"/>
    </source>
</evidence>
<dbReference type="InterPro" id="IPR011989">
    <property type="entry name" value="ARM-like"/>
</dbReference>
<evidence type="ECO:0000313" key="3">
    <source>
        <dbReference type="WBParaSite" id="Hba_09758"/>
    </source>
</evidence>
<keyword evidence="1" id="KW-0812">Transmembrane</keyword>
<protein>
    <submittedName>
        <fullName evidence="3">Ovule protein</fullName>
    </submittedName>
</protein>
<dbReference type="Proteomes" id="UP000095283">
    <property type="component" value="Unplaced"/>
</dbReference>
<evidence type="ECO:0000256" key="1">
    <source>
        <dbReference type="SAM" id="Phobius"/>
    </source>
</evidence>
<accession>A0A1I7WX51</accession>
<feature type="transmembrane region" description="Helical" evidence="1">
    <location>
        <begin position="15"/>
        <end position="37"/>
    </location>
</feature>
<reference evidence="3" key="1">
    <citation type="submission" date="2016-11" db="UniProtKB">
        <authorList>
            <consortium name="WormBaseParasite"/>
        </authorList>
    </citation>
    <scope>IDENTIFICATION</scope>
</reference>
<dbReference type="WBParaSite" id="Hba_09758">
    <property type="protein sequence ID" value="Hba_09758"/>
    <property type="gene ID" value="Hba_09758"/>
</dbReference>
<keyword evidence="1" id="KW-1133">Transmembrane helix</keyword>
<organism evidence="2 3">
    <name type="scientific">Heterorhabditis bacteriophora</name>
    <name type="common">Entomopathogenic nematode worm</name>
    <dbReference type="NCBI Taxonomy" id="37862"/>
    <lineage>
        <taxon>Eukaryota</taxon>
        <taxon>Metazoa</taxon>
        <taxon>Ecdysozoa</taxon>
        <taxon>Nematoda</taxon>
        <taxon>Chromadorea</taxon>
        <taxon>Rhabditida</taxon>
        <taxon>Rhabditina</taxon>
        <taxon>Rhabditomorpha</taxon>
        <taxon>Strongyloidea</taxon>
        <taxon>Heterorhabditidae</taxon>
        <taxon>Heterorhabditis</taxon>
    </lineage>
</organism>